<organism evidence="2 3">
    <name type="scientific">Thermomonas haemolytica</name>
    <dbReference type="NCBI Taxonomy" id="141949"/>
    <lineage>
        <taxon>Bacteria</taxon>
        <taxon>Pseudomonadati</taxon>
        <taxon>Pseudomonadota</taxon>
        <taxon>Gammaproteobacteria</taxon>
        <taxon>Lysobacterales</taxon>
        <taxon>Lysobacteraceae</taxon>
        <taxon>Thermomonas</taxon>
    </lineage>
</organism>
<accession>A0A4V2V1F8</accession>
<name>A0A4V2V1F8_9GAMM</name>
<keyword evidence="3" id="KW-1185">Reference proteome</keyword>
<dbReference type="InterPro" id="IPR022104">
    <property type="entry name" value="DUF3644"/>
</dbReference>
<evidence type="ECO:0000313" key="3">
    <source>
        <dbReference type="Proteomes" id="UP000295414"/>
    </source>
</evidence>
<gene>
    <name evidence="2" type="ORF">EDC34_11096</name>
</gene>
<protein>
    <submittedName>
        <fullName evidence="2">Uncharacterized protein DUF3644</fullName>
    </submittedName>
</protein>
<dbReference type="AlphaFoldDB" id="A0A4V2V1F8"/>
<dbReference type="EMBL" id="SMAP01000010">
    <property type="protein sequence ID" value="TCT21042.1"/>
    <property type="molecule type" value="Genomic_DNA"/>
</dbReference>
<proteinExistence type="predicted"/>
<evidence type="ECO:0000259" key="1">
    <source>
        <dbReference type="Pfam" id="PF12358"/>
    </source>
</evidence>
<evidence type="ECO:0000313" key="2">
    <source>
        <dbReference type="EMBL" id="TCT21042.1"/>
    </source>
</evidence>
<dbReference type="Pfam" id="PF12358">
    <property type="entry name" value="DUF3644"/>
    <property type="match status" value="1"/>
</dbReference>
<reference evidence="2 3" key="1">
    <citation type="submission" date="2019-03" db="EMBL/GenBank/DDBJ databases">
        <title>Genomic Encyclopedia of Type Strains, Phase IV (KMG-IV): sequencing the most valuable type-strain genomes for metagenomic binning, comparative biology and taxonomic classification.</title>
        <authorList>
            <person name="Goeker M."/>
        </authorList>
    </citation>
    <scope>NUCLEOTIDE SEQUENCE [LARGE SCALE GENOMIC DNA]</scope>
    <source>
        <strain evidence="2 3">DSM 13605</strain>
    </source>
</reference>
<dbReference type="Proteomes" id="UP000295414">
    <property type="component" value="Unassembled WGS sequence"/>
</dbReference>
<comment type="caution">
    <text evidence="2">The sequence shown here is derived from an EMBL/GenBank/DDBJ whole genome shotgun (WGS) entry which is preliminary data.</text>
</comment>
<feature type="domain" description="DUF3644" evidence="1">
    <location>
        <begin position="1"/>
        <end position="187"/>
    </location>
</feature>
<sequence length="311" mass="35638">MVSAIEVYNKPDFKYREETFSILAINAWELLLKAKWLKDHNNKVRSLYVTEKRMRPNGKPYKHAKVKMTGSGNPFTHSLDYLAKKMAEKKTLADAAHKNIIALCEIRDSSVHFYNKSRVFAVRLQEVGSASVRNYARAAQSWFGTDFSQYNFYLMPLAFVKHQQPSDAILLNKEEKNVASFISSLEAANDPVTGYAVSVNIELKFLKSKAGDAIKVQVTNDPGAPKVQLTEEHLKDKYPLNYAALTKACTERYCDFVQNKKYHNLRKPLKADKRYCHVKKLDPDNPKSAKQEWYSQAVFNVLDQHYTSKGK</sequence>